<keyword evidence="4 7" id="KW-0812">Transmembrane</keyword>
<protein>
    <submittedName>
        <fullName evidence="8">GlsB/YeaQ/YmgE family stress response membrane protein</fullName>
    </submittedName>
</protein>
<dbReference type="Proteomes" id="UP000280935">
    <property type="component" value="Unassembled WGS sequence"/>
</dbReference>
<evidence type="ECO:0000313" key="9">
    <source>
        <dbReference type="Proteomes" id="UP000280935"/>
    </source>
</evidence>
<evidence type="ECO:0000256" key="2">
    <source>
        <dbReference type="ARBA" id="ARBA00011006"/>
    </source>
</evidence>
<keyword evidence="5 7" id="KW-1133">Transmembrane helix</keyword>
<evidence type="ECO:0000256" key="4">
    <source>
        <dbReference type="ARBA" id="ARBA00022692"/>
    </source>
</evidence>
<feature type="transmembrane region" description="Helical" evidence="7">
    <location>
        <begin position="27"/>
        <end position="51"/>
    </location>
</feature>
<sequence>MTIIGYIIIGLLGGAIAKAIMPGDEGMGWLSTMLLGIGGALVAGFLGQLIFNDSYDKIFSIPGLAFSVLGALLLLFIAGWLKKKA</sequence>
<dbReference type="EMBL" id="RQYT01000003">
    <property type="protein sequence ID" value="RRD50946.1"/>
    <property type="molecule type" value="Genomic_DNA"/>
</dbReference>
<evidence type="ECO:0000256" key="7">
    <source>
        <dbReference type="SAM" id="Phobius"/>
    </source>
</evidence>
<name>A0A3P1WY12_9ACTN</name>
<evidence type="ECO:0000256" key="5">
    <source>
        <dbReference type="ARBA" id="ARBA00022989"/>
    </source>
</evidence>
<accession>A0A3P1WY12</accession>
<evidence type="ECO:0000313" key="8">
    <source>
        <dbReference type="EMBL" id="RRD50946.1"/>
    </source>
</evidence>
<dbReference type="AlphaFoldDB" id="A0A3P1WY12"/>
<evidence type="ECO:0000256" key="6">
    <source>
        <dbReference type="ARBA" id="ARBA00023136"/>
    </source>
</evidence>
<gene>
    <name evidence="8" type="ORF">EII35_02540</name>
</gene>
<comment type="similarity">
    <text evidence="2">Belongs to the UPF0410 family.</text>
</comment>
<organism evidence="8 9">
    <name type="scientific">Arachnia propionica</name>
    <dbReference type="NCBI Taxonomy" id="1750"/>
    <lineage>
        <taxon>Bacteria</taxon>
        <taxon>Bacillati</taxon>
        <taxon>Actinomycetota</taxon>
        <taxon>Actinomycetes</taxon>
        <taxon>Propionibacteriales</taxon>
        <taxon>Propionibacteriaceae</taxon>
        <taxon>Arachnia</taxon>
    </lineage>
</organism>
<proteinExistence type="inferred from homology"/>
<keyword evidence="3" id="KW-1003">Cell membrane</keyword>
<evidence type="ECO:0000256" key="3">
    <source>
        <dbReference type="ARBA" id="ARBA00022475"/>
    </source>
</evidence>
<dbReference type="Pfam" id="PF04226">
    <property type="entry name" value="Transgly_assoc"/>
    <property type="match status" value="1"/>
</dbReference>
<dbReference type="PANTHER" id="PTHR33884">
    <property type="entry name" value="UPF0410 PROTEIN YMGE"/>
    <property type="match status" value="1"/>
</dbReference>
<dbReference type="InterPro" id="IPR007341">
    <property type="entry name" value="Transgly_assoc"/>
</dbReference>
<dbReference type="OrthoDB" id="5197368at2"/>
<evidence type="ECO:0000256" key="1">
    <source>
        <dbReference type="ARBA" id="ARBA00004651"/>
    </source>
</evidence>
<reference evidence="8 9" key="1">
    <citation type="submission" date="2018-11" db="EMBL/GenBank/DDBJ databases">
        <title>Genomes From Bacteria Associated with the Canine Oral Cavity: a Test Case for Automated Genome-Based Taxonomic Assignment.</title>
        <authorList>
            <person name="Coil D.A."/>
            <person name="Jospin G."/>
            <person name="Darling A.E."/>
            <person name="Wallis C."/>
            <person name="Davis I.J."/>
            <person name="Harris S."/>
            <person name="Eisen J.A."/>
            <person name="Holcombe L.J."/>
            <person name="O'Flynn C."/>
        </authorList>
    </citation>
    <scope>NUCLEOTIDE SEQUENCE [LARGE SCALE GENOMIC DNA]</scope>
    <source>
        <strain evidence="8 9">OH2822_COT-296</strain>
    </source>
</reference>
<dbReference type="RefSeq" id="WP_125226894.1">
    <property type="nucleotide sequence ID" value="NZ_RQYT01000003.1"/>
</dbReference>
<comment type="subcellular location">
    <subcellularLocation>
        <location evidence="1">Cell membrane</location>
        <topology evidence="1">Multi-pass membrane protein</topology>
    </subcellularLocation>
</comment>
<dbReference type="GO" id="GO:0005886">
    <property type="term" value="C:plasma membrane"/>
    <property type="evidence" value="ECO:0007669"/>
    <property type="project" value="UniProtKB-SubCell"/>
</dbReference>
<dbReference type="PANTHER" id="PTHR33884:SF3">
    <property type="entry name" value="UPF0410 PROTEIN YMGE"/>
    <property type="match status" value="1"/>
</dbReference>
<comment type="caution">
    <text evidence="8">The sequence shown here is derived from an EMBL/GenBank/DDBJ whole genome shotgun (WGS) entry which is preliminary data.</text>
</comment>
<keyword evidence="6 7" id="KW-0472">Membrane</keyword>
<feature type="transmembrane region" description="Helical" evidence="7">
    <location>
        <begin position="58"/>
        <end position="81"/>
    </location>
</feature>